<name>A0A2C9A3M1_9MICO</name>
<dbReference type="InterPro" id="IPR023296">
    <property type="entry name" value="Glyco_hydro_beta-prop_sf"/>
</dbReference>
<dbReference type="CDD" id="cd08983">
    <property type="entry name" value="GH43_Bt3655-like"/>
    <property type="match status" value="1"/>
</dbReference>
<dbReference type="Proteomes" id="UP000219440">
    <property type="component" value="Unassembled WGS sequence"/>
</dbReference>
<reference evidence="2 3" key="1">
    <citation type="submission" date="2017-09" db="EMBL/GenBank/DDBJ databases">
        <authorList>
            <person name="Ehlers B."/>
            <person name="Leendertz F.H."/>
        </authorList>
    </citation>
    <scope>NUCLEOTIDE SEQUENCE [LARGE SCALE GENOMIC DNA]</scope>
    <source>
        <strain evidence="2 3">CGMCC 1.05381</strain>
    </source>
</reference>
<accession>A0A2C9A3M1</accession>
<dbReference type="Gene3D" id="2.115.10.20">
    <property type="entry name" value="Glycosyl hydrolase domain, family 43"/>
    <property type="match status" value="1"/>
</dbReference>
<dbReference type="InterPro" id="IPR036195">
    <property type="entry name" value="AbfB_ABD_sf"/>
</dbReference>
<dbReference type="GO" id="GO:0046556">
    <property type="term" value="F:alpha-L-arabinofuranosidase activity"/>
    <property type="evidence" value="ECO:0007669"/>
    <property type="project" value="InterPro"/>
</dbReference>
<dbReference type="PANTHER" id="PTHR43301">
    <property type="entry name" value="ARABINAN ENDO-1,5-ALPHA-L-ARABINOSIDASE"/>
    <property type="match status" value="1"/>
</dbReference>
<protein>
    <submittedName>
        <fullName evidence="2">Alpha-L-arabinofuranosidase B (ABFB) domain-containing protein</fullName>
    </submittedName>
</protein>
<evidence type="ECO:0000313" key="2">
    <source>
        <dbReference type="EMBL" id="SOE73998.1"/>
    </source>
</evidence>
<dbReference type="SUPFAM" id="SSF110221">
    <property type="entry name" value="AbfB domain"/>
    <property type="match status" value="1"/>
</dbReference>
<proteinExistence type="predicted"/>
<organism evidence="2 3">
    <name type="scientific">Salinibacterium xinjiangense</name>
    <dbReference type="NCBI Taxonomy" id="386302"/>
    <lineage>
        <taxon>Bacteria</taxon>
        <taxon>Bacillati</taxon>
        <taxon>Actinomycetota</taxon>
        <taxon>Actinomycetes</taxon>
        <taxon>Micrococcales</taxon>
        <taxon>Microbacteriaceae</taxon>
        <taxon>Salinibacterium</taxon>
    </lineage>
</organism>
<dbReference type="Gene3D" id="2.80.10.50">
    <property type="match status" value="1"/>
</dbReference>
<dbReference type="EMBL" id="OCST01000006">
    <property type="protein sequence ID" value="SOE73998.1"/>
    <property type="molecule type" value="Genomic_DNA"/>
</dbReference>
<keyword evidence="3" id="KW-1185">Reference proteome</keyword>
<dbReference type="InterPro" id="IPR007934">
    <property type="entry name" value="AbfB_ABD"/>
</dbReference>
<dbReference type="Pfam" id="PF05270">
    <property type="entry name" value="AbfB"/>
    <property type="match status" value="1"/>
</dbReference>
<dbReference type="GO" id="GO:0046373">
    <property type="term" value="P:L-arabinose metabolic process"/>
    <property type="evidence" value="ECO:0007669"/>
    <property type="project" value="InterPro"/>
</dbReference>
<dbReference type="SUPFAM" id="SSF75005">
    <property type="entry name" value="Arabinanase/levansucrase/invertase"/>
    <property type="match status" value="1"/>
</dbReference>
<dbReference type="CDD" id="cd23399">
    <property type="entry name" value="beta-trefoil_ABD_ABFB"/>
    <property type="match status" value="1"/>
</dbReference>
<dbReference type="PANTHER" id="PTHR43301:SF3">
    <property type="entry name" value="ARABINAN ENDO-1,5-ALPHA-L-ARABINOSIDASE A-RELATED"/>
    <property type="match status" value="1"/>
</dbReference>
<dbReference type="InterPro" id="IPR050727">
    <property type="entry name" value="GH43_arabinanases"/>
</dbReference>
<sequence>MLALTYSLNVEIGKTTMSVSPARAQSRVRRLRAIATVLATALTATLLVGAPAQAAPVYSNYVMGYFTESPDSIANNYGLHLAVSSDGHNWAPLNQNAPVVTPTAGTRGLRDPYIFRKQDGTFVVLATDLAGTNFAQNNQYIHAWDSADLTSFSNYRRIKVHSLATHSWAPEAFWDPARNQYGIIYSAFNGTRDVIMVNYTSDFVNVSAPQTWFDPGVNIIDATVTVDNGAYYMYYKRDNQLFGAKSTSLAPGAFNNATYTTGYAGSGLTEAPIVVKSLTSNQFTLWGDVYTPVNGKFTAWSSSSISTNSWTPLSQRAYTQPLNSKHATIQPITSVEYSNLVTRWGLPSWNRLKSFNYPDRYVRHASNVARIDQYPFDPFADSQFRMVAGLAGTNTVSFRSINFPNMFLRHEGFELKLASNDGSAAFAADSTFTRVAGLADSSWSTFTSFNYPDRVIRHTGFVLRIDPITTTSSQAAREDATFGVRY</sequence>
<evidence type="ECO:0000259" key="1">
    <source>
        <dbReference type="Pfam" id="PF05270"/>
    </source>
</evidence>
<evidence type="ECO:0000313" key="3">
    <source>
        <dbReference type="Proteomes" id="UP000219440"/>
    </source>
</evidence>
<feature type="domain" description="Alpha-L-arabinofuranosidase B arabinose-binding" evidence="1">
    <location>
        <begin position="351"/>
        <end position="483"/>
    </location>
</feature>
<gene>
    <name evidence="2" type="ORF">SAMN06296378_2915</name>
</gene>
<dbReference type="AlphaFoldDB" id="A0A2C9A3M1"/>